<protein>
    <recommendedName>
        <fullName evidence="2">histidine kinase</fullName>
        <ecNumber evidence="2">2.7.13.3</ecNumber>
    </recommendedName>
</protein>
<feature type="repeat" description="TPR" evidence="7">
    <location>
        <begin position="160"/>
        <end position="193"/>
    </location>
</feature>
<dbReference type="PANTHER" id="PTHR43711:SF26">
    <property type="entry name" value="SENSOR HISTIDINE KINASE RCSC"/>
    <property type="match status" value="1"/>
</dbReference>
<dbReference type="PROSITE" id="PS50109">
    <property type="entry name" value="HIS_KIN"/>
    <property type="match status" value="1"/>
</dbReference>
<keyword evidence="5" id="KW-0418">Kinase</keyword>
<sequence>MRHLLTAIFILINSTVLASNQTQAADSLLGVLKNTQSSEKRIQIYRNLADLYQENPEAHLYLLKMYQEAATIDDRKNMLNALDDILIAGISEYNKDTIAKYTEYFKKIATEDELKSLLPFYHMRTFDSRCYSGERTEAIKEELDSKNVETDKEDNVYKQIASAYNMGTSFYMSDQFKKAIPYLDKAMQLTETLPEKEKYIYKKFITWRVCFTYAQAGKNKEAVKIMEQLINMVEQKYKNDYQKQRPFYNIDLYLLQYYSFMISSLPYLTLEQEKYYWKRIQEIGKSLTNDLDKYNYYLCANNYYSNNRTERDFRKAIAANDSLIKFAETLAPQNLPGLYNINSMTYEAIKDYQNALKYLKISHLIQDSLSTEATHKQLNELQVKYDLNTLNNEKTMLEIKNKKTMLISLSILLIIVVLICTYLYFSWKKEKRMKMELKALHLKAQESEKMKQSFINSICHEIRTPLNAIVGFSDLIMNEEIDAEMRKEFPPEIQKNTVLLTSLINSMLEVANLDVSEEKLPCQPTDLKNICVHEMEQLKKKEGIEYKLEITEESMIIPSNAQYLTQVIEHLLSNANKFTEKGQITLGYRVDKSKEEILIYVTDTGCGIPQEKHEEVFNRFSKLDTFVPGNGLGLYLCRLITKRLAGEIKIDPAYKEGIRMIVTLPIK</sequence>
<dbReference type="Proteomes" id="UP000061809">
    <property type="component" value="Chromosome"/>
</dbReference>
<name>A0A0P0GFI1_9BACE</name>
<feature type="chain" id="PRO_5006047538" description="histidine kinase" evidence="9">
    <location>
        <begin position="19"/>
        <end position="667"/>
    </location>
</feature>
<dbReference type="SMART" id="SM00388">
    <property type="entry name" value="HisKA"/>
    <property type="match status" value="1"/>
</dbReference>
<dbReference type="InterPro" id="IPR036097">
    <property type="entry name" value="HisK_dim/P_sf"/>
</dbReference>
<dbReference type="PANTHER" id="PTHR43711">
    <property type="entry name" value="TWO-COMPONENT HISTIDINE KINASE"/>
    <property type="match status" value="1"/>
</dbReference>
<dbReference type="Gene3D" id="3.30.565.10">
    <property type="entry name" value="Histidine kinase-like ATPase, C-terminal domain"/>
    <property type="match status" value="1"/>
</dbReference>
<dbReference type="Pfam" id="PF00512">
    <property type="entry name" value="HisKA"/>
    <property type="match status" value="1"/>
</dbReference>
<evidence type="ECO:0000256" key="7">
    <source>
        <dbReference type="PROSITE-ProRule" id="PRU00339"/>
    </source>
</evidence>
<dbReference type="AlphaFoldDB" id="A0A0P0GFI1"/>
<accession>A0A0P0GFI1</accession>
<dbReference type="InterPro" id="IPR005467">
    <property type="entry name" value="His_kinase_dom"/>
</dbReference>
<evidence type="ECO:0000256" key="4">
    <source>
        <dbReference type="ARBA" id="ARBA00022679"/>
    </source>
</evidence>
<dbReference type="InterPro" id="IPR003661">
    <property type="entry name" value="HisK_dim/P_dom"/>
</dbReference>
<dbReference type="SUPFAM" id="SSF47384">
    <property type="entry name" value="Homodimeric domain of signal transducing histidine kinase"/>
    <property type="match status" value="1"/>
</dbReference>
<dbReference type="InterPro" id="IPR019734">
    <property type="entry name" value="TPR_rpt"/>
</dbReference>
<dbReference type="RefSeq" id="WP_029429146.1">
    <property type="nucleotide sequence ID" value="NZ_CP012801.1"/>
</dbReference>
<dbReference type="GO" id="GO:0000155">
    <property type="term" value="F:phosphorelay sensor kinase activity"/>
    <property type="evidence" value="ECO:0007669"/>
    <property type="project" value="InterPro"/>
</dbReference>
<keyword evidence="8" id="KW-1133">Transmembrane helix</keyword>
<dbReference type="Gene3D" id="1.25.40.10">
    <property type="entry name" value="Tetratricopeptide repeat domain"/>
    <property type="match status" value="1"/>
</dbReference>
<keyword evidence="4 11" id="KW-0808">Transferase</keyword>
<keyword evidence="7" id="KW-0802">TPR repeat</keyword>
<dbReference type="InterPro" id="IPR036890">
    <property type="entry name" value="HATPase_C_sf"/>
</dbReference>
<keyword evidence="8" id="KW-0812">Transmembrane</keyword>
<keyword evidence="8" id="KW-0472">Membrane</keyword>
<dbReference type="EC" id="2.7.13.3" evidence="2"/>
<gene>
    <name evidence="11" type="primary">arcB_4</name>
    <name evidence="11" type="ORF">BcellWH2_01487</name>
</gene>
<evidence type="ECO:0000259" key="10">
    <source>
        <dbReference type="PROSITE" id="PS50109"/>
    </source>
</evidence>
<evidence type="ECO:0000256" key="6">
    <source>
        <dbReference type="ARBA" id="ARBA00023012"/>
    </source>
</evidence>
<dbReference type="PRINTS" id="PR00344">
    <property type="entry name" value="BCTRLSENSOR"/>
</dbReference>
<evidence type="ECO:0000256" key="9">
    <source>
        <dbReference type="SAM" id="SignalP"/>
    </source>
</evidence>
<evidence type="ECO:0000256" key="5">
    <source>
        <dbReference type="ARBA" id="ARBA00022777"/>
    </source>
</evidence>
<dbReference type="CDD" id="cd00082">
    <property type="entry name" value="HisKA"/>
    <property type="match status" value="1"/>
</dbReference>
<reference evidence="11 12" key="1">
    <citation type="journal article" date="2015" name="Science">
        <title>Genetic determinants of in vivo fitness and diet responsiveness in multiple human gut Bacteroides.</title>
        <authorList>
            <person name="Wu M."/>
            <person name="McNulty N.P."/>
            <person name="Rodionov D.A."/>
            <person name="Khoroshkin M.S."/>
            <person name="Griffin N.W."/>
            <person name="Cheng J."/>
            <person name="Latreille P."/>
            <person name="Kerstetter R.A."/>
            <person name="Terrapon N."/>
            <person name="Henrissat B."/>
            <person name="Osterman A.L."/>
            <person name="Gordon J.I."/>
        </authorList>
    </citation>
    <scope>NUCLEOTIDE SEQUENCE [LARGE SCALE GENOMIC DNA]</scope>
    <source>
        <strain evidence="11 12">WH2</strain>
    </source>
</reference>
<dbReference type="InterPro" id="IPR011990">
    <property type="entry name" value="TPR-like_helical_dom_sf"/>
</dbReference>
<evidence type="ECO:0000313" key="12">
    <source>
        <dbReference type="Proteomes" id="UP000061809"/>
    </source>
</evidence>
<dbReference type="EMBL" id="CP012801">
    <property type="protein sequence ID" value="ALJ58742.1"/>
    <property type="molecule type" value="Genomic_DNA"/>
</dbReference>
<feature type="transmembrane region" description="Helical" evidence="8">
    <location>
        <begin position="405"/>
        <end position="425"/>
    </location>
</feature>
<keyword evidence="9" id="KW-0732">Signal</keyword>
<evidence type="ECO:0000256" key="1">
    <source>
        <dbReference type="ARBA" id="ARBA00000085"/>
    </source>
</evidence>
<feature type="signal peptide" evidence="9">
    <location>
        <begin position="1"/>
        <end position="18"/>
    </location>
</feature>
<dbReference type="PROSITE" id="PS50005">
    <property type="entry name" value="TPR"/>
    <property type="match status" value="1"/>
</dbReference>
<dbReference type="PATRIC" id="fig|246787.4.peg.1527"/>
<dbReference type="Gene3D" id="1.10.287.130">
    <property type="match status" value="1"/>
</dbReference>
<dbReference type="InterPro" id="IPR003594">
    <property type="entry name" value="HATPase_dom"/>
</dbReference>
<dbReference type="InterPro" id="IPR050736">
    <property type="entry name" value="Sensor_HK_Regulatory"/>
</dbReference>
<organism evidence="11 12">
    <name type="scientific">Bacteroides cellulosilyticus</name>
    <dbReference type="NCBI Taxonomy" id="246787"/>
    <lineage>
        <taxon>Bacteria</taxon>
        <taxon>Pseudomonadati</taxon>
        <taxon>Bacteroidota</taxon>
        <taxon>Bacteroidia</taxon>
        <taxon>Bacteroidales</taxon>
        <taxon>Bacteroidaceae</taxon>
        <taxon>Bacteroides</taxon>
    </lineage>
</organism>
<feature type="domain" description="Histidine kinase" evidence="10">
    <location>
        <begin position="457"/>
        <end position="667"/>
    </location>
</feature>
<evidence type="ECO:0000256" key="3">
    <source>
        <dbReference type="ARBA" id="ARBA00022553"/>
    </source>
</evidence>
<evidence type="ECO:0000313" key="11">
    <source>
        <dbReference type="EMBL" id="ALJ58742.1"/>
    </source>
</evidence>
<dbReference type="SUPFAM" id="SSF55874">
    <property type="entry name" value="ATPase domain of HSP90 chaperone/DNA topoisomerase II/histidine kinase"/>
    <property type="match status" value="1"/>
</dbReference>
<dbReference type="SMART" id="SM00387">
    <property type="entry name" value="HATPase_c"/>
    <property type="match status" value="1"/>
</dbReference>
<evidence type="ECO:0000256" key="8">
    <source>
        <dbReference type="SAM" id="Phobius"/>
    </source>
</evidence>
<evidence type="ECO:0000256" key="2">
    <source>
        <dbReference type="ARBA" id="ARBA00012438"/>
    </source>
</evidence>
<keyword evidence="3" id="KW-0597">Phosphoprotein</keyword>
<proteinExistence type="predicted"/>
<dbReference type="SUPFAM" id="SSF48452">
    <property type="entry name" value="TPR-like"/>
    <property type="match status" value="1"/>
</dbReference>
<dbReference type="Pfam" id="PF02518">
    <property type="entry name" value="HATPase_c"/>
    <property type="match status" value="1"/>
</dbReference>
<dbReference type="InterPro" id="IPR004358">
    <property type="entry name" value="Sig_transdc_His_kin-like_C"/>
</dbReference>
<dbReference type="KEGG" id="bcel:BcellWH2_01487"/>
<comment type="catalytic activity">
    <reaction evidence="1">
        <text>ATP + protein L-histidine = ADP + protein N-phospho-L-histidine.</text>
        <dbReference type="EC" id="2.7.13.3"/>
    </reaction>
</comment>
<keyword evidence="6" id="KW-0902">Two-component regulatory system</keyword>